<dbReference type="Pfam" id="PF00069">
    <property type="entry name" value="Pkinase"/>
    <property type="match status" value="1"/>
</dbReference>
<dbReference type="KEGG" id="acan:ACA1_360450"/>
<dbReference type="SMART" id="SM00220">
    <property type="entry name" value="S_TKc"/>
    <property type="match status" value="1"/>
</dbReference>
<dbReference type="InterPro" id="IPR011989">
    <property type="entry name" value="ARM-like"/>
</dbReference>
<feature type="compositionally biased region" description="Low complexity" evidence="5">
    <location>
        <begin position="440"/>
        <end position="450"/>
    </location>
</feature>
<dbReference type="RefSeq" id="XP_004352506.1">
    <property type="nucleotide sequence ID" value="XM_004352454.1"/>
</dbReference>
<keyword evidence="2 7" id="KW-0808">Transferase</keyword>
<evidence type="ECO:0000313" key="7">
    <source>
        <dbReference type="EMBL" id="ELR23029.1"/>
    </source>
</evidence>
<feature type="region of interest" description="Disordered" evidence="5">
    <location>
        <begin position="498"/>
        <end position="553"/>
    </location>
</feature>
<dbReference type="SUPFAM" id="SSF48371">
    <property type="entry name" value="ARM repeat"/>
    <property type="match status" value="1"/>
</dbReference>
<keyword evidence="8" id="KW-1185">Reference proteome</keyword>
<dbReference type="InterPro" id="IPR016024">
    <property type="entry name" value="ARM-type_fold"/>
</dbReference>
<evidence type="ECO:0000256" key="1">
    <source>
        <dbReference type="ARBA" id="ARBA00022741"/>
    </source>
</evidence>
<dbReference type="Gene3D" id="3.30.200.20">
    <property type="entry name" value="Phosphorylase Kinase, domain 1"/>
    <property type="match status" value="1"/>
</dbReference>
<evidence type="ECO:0000256" key="3">
    <source>
        <dbReference type="ARBA" id="ARBA00022840"/>
    </source>
</evidence>
<keyword evidence="3 4" id="KW-0067">ATP-binding</keyword>
<dbReference type="PROSITE" id="PS00107">
    <property type="entry name" value="PROTEIN_KINASE_ATP"/>
    <property type="match status" value="1"/>
</dbReference>
<keyword evidence="2 7" id="KW-0418">Kinase</keyword>
<feature type="domain" description="Protein kinase" evidence="6">
    <location>
        <begin position="183"/>
        <end position="494"/>
    </location>
</feature>
<dbReference type="PANTHER" id="PTHR44329:SF298">
    <property type="entry name" value="MIXED LINEAGE KINASE DOMAIN-LIKE PROTEIN"/>
    <property type="match status" value="1"/>
</dbReference>
<dbReference type="InterPro" id="IPR011009">
    <property type="entry name" value="Kinase-like_dom_sf"/>
</dbReference>
<dbReference type="VEuPathDB" id="AmoebaDB:ACA1_360450"/>
<evidence type="ECO:0000313" key="8">
    <source>
        <dbReference type="Proteomes" id="UP000011083"/>
    </source>
</evidence>
<dbReference type="InterPro" id="IPR017441">
    <property type="entry name" value="Protein_kinase_ATP_BS"/>
</dbReference>
<dbReference type="GeneID" id="14923999"/>
<feature type="compositionally biased region" description="Basic residues" evidence="5">
    <location>
        <begin position="525"/>
        <end position="535"/>
    </location>
</feature>
<keyword evidence="1 4" id="KW-0547">Nucleotide-binding</keyword>
<accession>L8HBX3</accession>
<feature type="binding site" evidence="4">
    <location>
        <position position="213"/>
    </location>
    <ligand>
        <name>ATP</name>
        <dbReference type="ChEBI" id="CHEBI:30616"/>
    </ligand>
</feature>
<dbReference type="Gene3D" id="1.10.510.10">
    <property type="entry name" value="Transferase(Phosphotransferase) domain 1"/>
    <property type="match status" value="1"/>
</dbReference>
<dbReference type="PROSITE" id="PS50011">
    <property type="entry name" value="PROTEIN_KINASE_DOM"/>
    <property type="match status" value="1"/>
</dbReference>
<dbReference type="SUPFAM" id="SSF56112">
    <property type="entry name" value="Protein kinase-like (PK-like)"/>
    <property type="match status" value="1"/>
</dbReference>
<dbReference type="AlphaFoldDB" id="L8HBX3"/>
<evidence type="ECO:0000256" key="5">
    <source>
        <dbReference type="SAM" id="MobiDB-lite"/>
    </source>
</evidence>
<organism evidence="7 8">
    <name type="scientific">Acanthamoeba castellanii (strain ATCC 30010 / Neff)</name>
    <dbReference type="NCBI Taxonomy" id="1257118"/>
    <lineage>
        <taxon>Eukaryota</taxon>
        <taxon>Amoebozoa</taxon>
        <taxon>Discosea</taxon>
        <taxon>Longamoebia</taxon>
        <taxon>Centramoebida</taxon>
        <taxon>Acanthamoebidae</taxon>
        <taxon>Acanthamoeba</taxon>
    </lineage>
</organism>
<dbReference type="InterPro" id="IPR000719">
    <property type="entry name" value="Prot_kinase_dom"/>
</dbReference>
<feature type="region of interest" description="Disordered" evidence="5">
    <location>
        <begin position="586"/>
        <end position="621"/>
    </location>
</feature>
<sequence>MKEEMTDRAKLSLLLEIVTDSDNPGVRLHATRALAHLARGDENTQRTIRREGGVEQLAKLFLGLNATGGGSKDDPHRHAVLILLLVLCQDPKCAARLLSVKRVEKALTRLRKDEDASFPLRLCANDILGAGRPTSRPTTPIKNNKNRGLGGKAKKKSSSSSGSDSEDELSTRGHVNFLPPPLFTRLGLLGRGAFAKVYRVRVSPSSDRVYALKQIQLWNKYADPFYFYTEAQILKDVDHENVIKTHSIYQDHSAMYFLQDLMDTTLDSVIHSTAVIGDKAAPLPLPLLLDVCLGIARGMDYLHTLPHPILHRDLKPENLLNDGRLRLEGQGQTTKLRGLKITDFGVSRYLNNPHSAEVERGMTQAMGTTGYISPEMAVGMRLAQDELWLKSDVWSFGVIISELLSRRKPYYGKITNEVSSIIESVTVTVRDGSKKKRKANNNSDSADADAMPFHEDQLLGRPPKALVDLMRRCLSLTISARPSFSDAVEVLEELKQSLHSQSEDENEAAAAAQSPPPVLELEVKRPKRLAKRRAKPAVPPPQADEKQEQPAPQAVVPTACMVLTPQQQPKVRRVVRRRNKVLLAPASASCAPTQDDDEEEQVVEDKENVKPLANRLKKMRL</sequence>
<evidence type="ECO:0000259" key="6">
    <source>
        <dbReference type="PROSITE" id="PS50011"/>
    </source>
</evidence>
<dbReference type="Proteomes" id="UP000011083">
    <property type="component" value="Unassembled WGS sequence"/>
</dbReference>
<protein>
    <submittedName>
        <fullName evidence="7">Protein kinase domain containing protein</fullName>
    </submittedName>
</protein>
<evidence type="ECO:0000256" key="2">
    <source>
        <dbReference type="ARBA" id="ARBA00022777"/>
    </source>
</evidence>
<reference evidence="7 8" key="1">
    <citation type="journal article" date="2013" name="Genome Biol.">
        <title>Genome of Acanthamoeba castellanii highlights extensive lateral gene transfer and early evolution of tyrosine kinase signaling.</title>
        <authorList>
            <person name="Clarke M."/>
            <person name="Lohan A.J."/>
            <person name="Liu B."/>
            <person name="Lagkouvardos I."/>
            <person name="Roy S."/>
            <person name="Zafar N."/>
            <person name="Bertelli C."/>
            <person name="Schilde C."/>
            <person name="Kianianmomeni A."/>
            <person name="Burglin T.R."/>
            <person name="Frech C."/>
            <person name="Turcotte B."/>
            <person name="Kopec K.O."/>
            <person name="Synnott J.M."/>
            <person name="Choo C."/>
            <person name="Paponov I."/>
            <person name="Finkler A."/>
            <person name="Soon Heng Tan C."/>
            <person name="Hutchins A.P."/>
            <person name="Weinmeier T."/>
            <person name="Rattei T."/>
            <person name="Chu J.S."/>
            <person name="Gimenez G."/>
            <person name="Irimia M."/>
            <person name="Rigden D.J."/>
            <person name="Fitzpatrick D.A."/>
            <person name="Lorenzo-Morales J."/>
            <person name="Bateman A."/>
            <person name="Chiu C.H."/>
            <person name="Tang P."/>
            <person name="Hegemann P."/>
            <person name="Fromm H."/>
            <person name="Raoult D."/>
            <person name="Greub G."/>
            <person name="Miranda-Saavedra D."/>
            <person name="Chen N."/>
            <person name="Nash P."/>
            <person name="Ginger M.L."/>
            <person name="Horn M."/>
            <person name="Schaap P."/>
            <person name="Caler L."/>
            <person name="Loftus B."/>
        </authorList>
    </citation>
    <scope>NUCLEOTIDE SEQUENCE [LARGE SCALE GENOMIC DNA]</scope>
    <source>
        <strain evidence="7 8">Neff</strain>
    </source>
</reference>
<dbReference type="PANTHER" id="PTHR44329">
    <property type="entry name" value="SERINE/THREONINE-PROTEIN KINASE TNNI3K-RELATED"/>
    <property type="match status" value="1"/>
</dbReference>
<dbReference type="Gene3D" id="1.25.10.10">
    <property type="entry name" value="Leucine-rich Repeat Variant"/>
    <property type="match status" value="1"/>
</dbReference>
<dbReference type="EMBL" id="KB007867">
    <property type="protein sequence ID" value="ELR23029.1"/>
    <property type="molecule type" value="Genomic_DNA"/>
</dbReference>
<dbReference type="STRING" id="1257118.L8HBX3"/>
<proteinExistence type="predicted"/>
<dbReference type="GO" id="GO:0005524">
    <property type="term" value="F:ATP binding"/>
    <property type="evidence" value="ECO:0007669"/>
    <property type="project" value="UniProtKB-UniRule"/>
</dbReference>
<feature type="region of interest" description="Disordered" evidence="5">
    <location>
        <begin position="431"/>
        <end position="450"/>
    </location>
</feature>
<name>L8HBX3_ACACF</name>
<dbReference type="InterPro" id="IPR051681">
    <property type="entry name" value="Ser/Thr_Kinases-Pseudokinases"/>
</dbReference>
<dbReference type="GO" id="GO:0004674">
    <property type="term" value="F:protein serine/threonine kinase activity"/>
    <property type="evidence" value="ECO:0007669"/>
    <property type="project" value="TreeGrafter"/>
</dbReference>
<dbReference type="OrthoDB" id="4062651at2759"/>
<evidence type="ECO:0000256" key="4">
    <source>
        <dbReference type="PROSITE-ProRule" id="PRU10141"/>
    </source>
</evidence>
<feature type="region of interest" description="Disordered" evidence="5">
    <location>
        <begin position="129"/>
        <end position="172"/>
    </location>
</feature>
<gene>
    <name evidence="7" type="ORF">ACA1_360450</name>
</gene>